<dbReference type="PANTHER" id="PTHR43292:SF4">
    <property type="entry name" value="ACYL-COA DEHYDROGENASE FADE34"/>
    <property type="match status" value="1"/>
</dbReference>
<protein>
    <submittedName>
        <fullName evidence="5">Acyl-CoA dehydrogenase</fullName>
    </submittedName>
</protein>
<gene>
    <name evidence="5" type="ORF">BKG61_15230</name>
</gene>
<dbReference type="InterPro" id="IPR037069">
    <property type="entry name" value="AcylCoA_DH/ox_N_sf"/>
</dbReference>
<dbReference type="Pfam" id="PF02770">
    <property type="entry name" value="Acyl-CoA_dh_M"/>
    <property type="match status" value="1"/>
</dbReference>
<evidence type="ECO:0000313" key="6">
    <source>
        <dbReference type="Proteomes" id="UP000179636"/>
    </source>
</evidence>
<dbReference type="GO" id="GO:0005886">
    <property type="term" value="C:plasma membrane"/>
    <property type="evidence" value="ECO:0007669"/>
    <property type="project" value="TreeGrafter"/>
</dbReference>
<dbReference type="InterPro" id="IPR036250">
    <property type="entry name" value="AcylCo_DH-like_C"/>
</dbReference>
<dbReference type="EMBL" id="MLHV01000012">
    <property type="protein sequence ID" value="OHT97879.1"/>
    <property type="molecule type" value="Genomic_DNA"/>
</dbReference>
<proteinExistence type="predicted"/>
<feature type="domain" description="Acyl-CoA dehydrogenase/oxidase N-terminal" evidence="4">
    <location>
        <begin position="11"/>
        <end position="119"/>
    </location>
</feature>
<dbReference type="AlphaFoldDB" id="A0A1S1K1Q5"/>
<accession>A0A1Q9WAS0</accession>
<dbReference type="SUPFAM" id="SSF47203">
    <property type="entry name" value="Acyl-CoA dehydrogenase C-terminal domain-like"/>
    <property type="match status" value="1"/>
</dbReference>
<dbReference type="OrthoDB" id="3452288at2"/>
<evidence type="ECO:0000313" key="5">
    <source>
        <dbReference type="EMBL" id="OHT97879.1"/>
    </source>
</evidence>
<dbReference type="Proteomes" id="UP000179636">
    <property type="component" value="Unassembled WGS sequence"/>
</dbReference>
<evidence type="ECO:0000256" key="1">
    <source>
        <dbReference type="ARBA" id="ARBA00022630"/>
    </source>
</evidence>
<evidence type="ECO:0000256" key="2">
    <source>
        <dbReference type="ARBA" id="ARBA00023002"/>
    </source>
</evidence>
<keyword evidence="6" id="KW-1185">Reference proteome</keyword>
<organism evidence="5 6">
    <name type="scientific">Mycobacterium syngnathidarum</name>
    <dbReference type="NCBI Taxonomy" id="1908205"/>
    <lineage>
        <taxon>Bacteria</taxon>
        <taxon>Bacillati</taxon>
        <taxon>Actinomycetota</taxon>
        <taxon>Actinomycetes</taxon>
        <taxon>Mycobacteriales</taxon>
        <taxon>Mycobacteriaceae</taxon>
        <taxon>Mycobacterium</taxon>
    </lineage>
</organism>
<keyword evidence="1" id="KW-0285">Flavoprotein</keyword>
<dbReference type="InterPro" id="IPR009100">
    <property type="entry name" value="AcylCoA_DH/oxidase_NM_dom_sf"/>
</dbReference>
<dbReference type="Pfam" id="PF02771">
    <property type="entry name" value="Acyl-CoA_dh_N"/>
    <property type="match status" value="1"/>
</dbReference>
<dbReference type="Gene3D" id="2.40.110.10">
    <property type="entry name" value="Butyryl-CoA Dehydrogenase, subunit A, domain 2"/>
    <property type="match status" value="1"/>
</dbReference>
<dbReference type="Gene3D" id="1.20.140.10">
    <property type="entry name" value="Butyryl-CoA Dehydrogenase, subunit A, domain 3"/>
    <property type="match status" value="1"/>
</dbReference>
<dbReference type="InterPro" id="IPR006091">
    <property type="entry name" value="Acyl-CoA_Oxase/DH_mid-dom"/>
</dbReference>
<accession>A0A1S1K1Q5</accession>
<reference evidence="5 6" key="1">
    <citation type="submission" date="2016-10" db="EMBL/GenBank/DDBJ databases">
        <title>Evaluation of Human, Animal and Environmental Mycobacterium chelonae Isolates by Core Genome Phylogenomic Analysis, Targeted Gene Comparison, and Anti-microbial Susceptibility Patterns: A Tale of Mistaken Identities.</title>
        <authorList>
            <person name="Fogelson S.B."/>
            <person name="Camus A.C."/>
            <person name="Lorenz W."/>
            <person name="Vasireddy R."/>
            <person name="Vasireddy S."/>
            <person name="Smith T."/>
            <person name="Brown-Elliott B.A."/>
            <person name="Wallace R.J.Jr."/>
            <person name="Hasan N.A."/>
            <person name="Reischl U."/>
            <person name="Sanchez S."/>
        </authorList>
    </citation>
    <scope>NUCLEOTIDE SEQUENCE [LARGE SCALE GENOMIC DNA]</scope>
    <source>
        <strain evidence="5 6">24999</strain>
    </source>
</reference>
<dbReference type="GO" id="GO:0016627">
    <property type="term" value="F:oxidoreductase activity, acting on the CH-CH group of donors"/>
    <property type="evidence" value="ECO:0007669"/>
    <property type="project" value="InterPro"/>
</dbReference>
<dbReference type="GO" id="GO:0050660">
    <property type="term" value="F:flavin adenine dinucleotide binding"/>
    <property type="evidence" value="ECO:0007669"/>
    <property type="project" value="InterPro"/>
</dbReference>
<keyword evidence="2" id="KW-0560">Oxidoreductase</keyword>
<dbReference type="RefSeq" id="WP_070945386.1">
    <property type="nucleotide sequence ID" value="NZ_MLCL01000054.1"/>
</dbReference>
<comment type="caution">
    <text evidence="5">The sequence shown here is derived from an EMBL/GenBank/DDBJ whole genome shotgun (WGS) entry which is preliminary data.</text>
</comment>
<dbReference type="Gene3D" id="1.10.540.10">
    <property type="entry name" value="Acyl-CoA dehydrogenase/oxidase, N-terminal domain"/>
    <property type="match status" value="1"/>
</dbReference>
<dbReference type="InterPro" id="IPR046373">
    <property type="entry name" value="Acyl-CoA_Oxase/DH_mid-dom_sf"/>
</dbReference>
<dbReference type="STRING" id="1908205.BKG60_14205"/>
<dbReference type="PANTHER" id="PTHR43292">
    <property type="entry name" value="ACYL-COA DEHYDROGENASE"/>
    <property type="match status" value="1"/>
</dbReference>
<name>A0A1S1K1Q5_9MYCO</name>
<evidence type="ECO:0000259" key="4">
    <source>
        <dbReference type="Pfam" id="PF02771"/>
    </source>
</evidence>
<feature type="domain" description="Acyl-CoA oxidase/dehydrogenase middle" evidence="3">
    <location>
        <begin position="124"/>
        <end position="211"/>
    </location>
</feature>
<evidence type="ECO:0000259" key="3">
    <source>
        <dbReference type="Pfam" id="PF02770"/>
    </source>
</evidence>
<sequence>MDFCTVELGPNEERFLDRAREFLGRQVTPERIEHARIAGEGFLEDVHLAMGAEGWLEPEAKKAVDGGFTPLQRRIWALECRRARVPLQTWGATMMILAAVQRFGQPELVDAILPSVYNGTVRFAMGYTEPEGGSDIATCKTRAVLAGDRWIINGQKMFTTGAQHCQYVFLLTNSAPGGARHRDLTMFLVPLDTPGIEIQGLRTVDGERTNITFYSDVVVPDRYRIGEVNDGWTVLSGPLAAEHGARSPDRHGLADIAIMSAAGTEMAVIADSVSSELADCTGGSAGYRLGRAHARIEAALSTPGIFGRVAIAQTMRDLAPELMDLMGPTAALGGDAEHLYRVAPLIGIYGGTIDVFRNMIATHVLGLGRPSYARTGKKEST</sequence>
<dbReference type="InterPro" id="IPR052161">
    <property type="entry name" value="Mycobact_Acyl-CoA_DH"/>
</dbReference>
<dbReference type="SUPFAM" id="SSF56645">
    <property type="entry name" value="Acyl-CoA dehydrogenase NM domain-like"/>
    <property type="match status" value="1"/>
</dbReference>
<dbReference type="InterPro" id="IPR013786">
    <property type="entry name" value="AcylCoA_DH/ox_N"/>
</dbReference>